<dbReference type="InParanoid" id="F7A705"/>
<reference evidence="3" key="1">
    <citation type="journal article" date="2002" name="Science">
        <title>The draft genome of Ciona intestinalis: insights into chordate and vertebrate origins.</title>
        <authorList>
            <person name="Dehal P."/>
            <person name="Satou Y."/>
            <person name="Campbell R.K."/>
            <person name="Chapman J."/>
            <person name="Degnan B."/>
            <person name="De Tomaso A."/>
            <person name="Davidson B."/>
            <person name="Di Gregorio A."/>
            <person name="Gelpke M."/>
            <person name="Goodstein D.M."/>
            <person name="Harafuji N."/>
            <person name="Hastings K.E."/>
            <person name="Ho I."/>
            <person name="Hotta K."/>
            <person name="Huang W."/>
            <person name="Kawashima T."/>
            <person name="Lemaire P."/>
            <person name="Martinez D."/>
            <person name="Meinertzhagen I.A."/>
            <person name="Necula S."/>
            <person name="Nonaka M."/>
            <person name="Putnam N."/>
            <person name="Rash S."/>
            <person name="Saiga H."/>
            <person name="Satake M."/>
            <person name="Terry A."/>
            <person name="Yamada L."/>
            <person name="Wang H.G."/>
            <person name="Awazu S."/>
            <person name="Azumi K."/>
            <person name="Boore J."/>
            <person name="Branno M."/>
            <person name="Chin-Bow S."/>
            <person name="DeSantis R."/>
            <person name="Doyle S."/>
            <person name="Francino P."/>
            <person name="Keys D.N."/>
            <person name="Haga S."/>
            <person name="Hayashi H."/>
            <person name="Hino K."/>
            <person name="Imai K.S."/>
            <person name="Inaba K."/>
            <person name="Kano S."/>
            <person name="Kobayashi K."/>
            <person name="Kobayashi M."/>
            <person name="Lee B.I."/>
            <person name="Makabe K.W."/>
            <person name="Manohar C."/>
            <person name="Matassi G."/>
            <person name="Medina M."/>
            <person name="Mochizuki Y."/>
            <person name="Mount S."/>
            <person name="Morishita T."/>
            <person name="Miura S."/>
            <person name="Nakayama A."/>
            <person name="Nishizaka S."/>
            <person name="Nomoto H."/>
            <person name="Ohta F."/>
            <person name="Oishi K."/>
            <person name="Rigoutsos I."/>
            <person name="Sano M."/>
            <person name="Sasaki A."/>
            <person name="Sasakura Y."/>
            <person name="Shoguchi E."/>
            <person name="Shin-i T."/>
            <person name="Spagnuolo A."/>
            <person name="Stainier D."/>
            <person name="Suzuki M.M."/>
            <person name="Tassy O."/>
            <person name="Takatori N."/>
            <person name="Tokuoka M."/>
            <person name="Yagi K."/>
            <person name="Yoshizaki F."/>
            <person name="Wada S."/>
            <person name="Zhang C."/>
            <person name="Hyatt P.D."/>
            <person name="Larimer F."/>
            <person name="Detter C."/>
            <person name="Doggett N."/>
            <person name="Glavina T."/>
            <person name="Hawkins T."/>
            <person name="Richardson P."/>
            <person name="Lucas S."/>
            <person name="Kohara Y."/>
            <person name="Levine M."/>
            <person name="Satoh N."/>
            <person name="Rokhsar D.S."/>
        </authorList>
    </citation>
    <scope>NUCLEOTIDE SEQUENCE [LARGE SCALE GENOMIC DNA]</scope>
</reference>
<evidence type="ECO:0000313" key="2">
    <source>
        <dbReference type="Ensembl" id="ENSCINP00000022153.2"/>
    </source>
</evidence>
<protein>
    <submittedName>
        <fullName evidence="2">Uncharacterized protein</fullName>
    </submittedName>
</protein>
<evidence type="ECO:0000256" key="1">
    <source>
        <dbReference type="SAM" id="Phobius"/>
    </source>
</evidence>
<keyword evidence="1" id="KW-0812">Transmembrane</keyword>
<dbReference type="InterPro" id="IPR052943">
    <property type="entry name" value="TMTC_O-mannosyl-trnsfr"/>
</dbReference>
<name>F7A705_CIOIN</name>
<dbReference type="SMART" id="SM00028">
    <property type="entry name" value="TPR"/>
    <property type="match status" value="2"/>
</dbReference>
<dbReference type="InterPro" id="IPR011990">
    <property type="entry name" value="TPR-like_helical_dom_sf"/>
</dbReference>
<dbReference type="STRING" id="7719.ENSCINP00000022153"/>
<feature type="transmembrane region" description="Helical" evidence="1">
    <location>
        <begin position="82"/>
        <end position="100"/>
    </location>
</feature>
<keyword evidence="1" id="KW-0472">Membrane</keyword>
<accession>F7A705</accession>
<reference evidence="2" key="3">
    <citation type="submission" date="2025-08" db="UniProtKB">
        <authorList>
            <consortium name="Ensembl"/>
        </authorList>
    </citation>
    <scope>IDENTIFICATION</scope>
</reference>
<dbReference type="EMBL" id="EAAA01001347">
    <property type="status" value="NOT_ANNOTATED_CDS"/>
    <property type="molecule type" value="Genomic_DNA"/>
</dbReference>
<dbReference type="SUPFAM" id="SSF48452">
    <property type="entry name" value="TPR-like"/>
    <property type="match status" value="1"/>
</dbReference>
<dbReference type="Ensembl" id="ENSCINT00000022399.2">
    <property type="protein sequence ID" value="ENSCINP00000022153.2"/>
    <property type="gene ID" value="ENSCING00000011634.2"/>
</dbReference>
<proteinExistence type="predicted"/>
<dbReference type="GeneTree" id="ENSGT00940000158027"/>
<keyword evidence="3" id="KW-1185">Reference proteome</keyword>
<feature type="transmembrane region" description="Helical" evidence="1">
    <location>
        <begin position="21"/>
        <end position="47"/>
    </location>
</feature>
<dbReference type="HOGENOM" id="CLU_948453_0_0_1"/>
<dbReference type="InterPro" id="IPR019734">
    <property type="entry name" value="TPR_rpt"/>
</dbReference>
<feature type="transmembrane region" description="Helical" evidence="1">
    <location>
        <begin position="53"/>
        <end position="70"/>
    </location>
</feature>
<dbReference type="Proteomes" id="UP000008144">
    <property type="component" value="Chromosome 2"/>
</dbReference>
<keyword evidence="1" id="KW-1133">Transmembrane helix</keyword>
<dbReference type="PANTHER" id="PTHR44809:SF1">
    <property type="entry name" value="PROTEIN O-MANNOSYL-TRANSFERASE TMTC1"/>
    <property type="match status" value="1"/>
</dbReference>
<dbReference type="AlphaFoldDB" id="F7A705"/>
<dbReference type="OMA" id="PWHENAY"/>
<sequence length="294" mass="33841">MLVLCIAIKLKKSKDHYDSDLRPLVLGTSMLVLPFIPASNLLFPVGFVIAERVLYLPSAGFIVLLCLAWIKVGVKLPKWKKSLNRMMALLIIFYFIRTMMRNMDWISRKSLFLSGLQTNPANPKIRYNWANYLRDSNRSVDAATEYEEVLQLYPGYVAAMNNLATILEETPTTARKAEELYVRVIQMRPWHENAYNNLANLLVKRGKYDDAVNVLVRGVRSSTNYMTHAQNLARVLVSRGKVDKAEQIYKHIVDHFCFKKSKRNCNAQVTGLLQDYGSLLANKDRRESLKMYKL</sequence>
<dbReference type="Pfam" id="PF14559">
    <property type="entry name" value="TPR_19"/>
    <property type="match status" value="1"/>
</dbReference>
<reference evidence="2" key="4">
    <citation type="submission" date="2025-09" db="UniProtKB">
        <authorList>
            <consortium name="Ensembl"/>
        </authorList>
    </citation>
    <scope>IDENTIFICATION</scope>
</reference>
<organism evidence="2 3">
    <name type="scientific">Ciona intestinalis</name>
    <name type="common">Transparent sea squirt</name>
    <name type="synonym">Ascidia intestinalis</name>
    <dbReference type="NCBI Taxonomy" id="7719"/>
    <lineage>
        <taxon>Eukaryota</taxon>
        <taxon>Metazoa</taxon>
        <taxon>Chordata</taxon>
        <taxon>Tunicata</taxon>
        <taxon>Ascidiacea</taxon>
        <taxon>Phlebobranchia</taxon>
        <taxon>Cionidae</taxon>
        <taxon>Ciona</taxon>
    </lineage>
</organism>
<dbReference type="PANTHER" id="PTHR44809">
    <property type="match status" value="1"/>
</dbReference>
<dbReference type="Gene3D" id="1.25.40.10">
    <property type="entry name" value="Tetratricopeptide repeat domain"/>
    <property type="match status" value="1"/>
</dbReference>
<reference evidence="2" key="2">
    <citation type="journal article" date="2008" name="Genome Biol.">
        <title>Improved genome assembly and evidence-based global gene model set for the chordate Ciona intestinalis: new insight into intron and operon populations.</title>
        <authorList>
            <person name="Satou Y."/>
            <person name="Mineta K."/>
            <person name="Ogasawara M."/>
            <person name="Sasakura Y."/>
            <person name="Shoguchi E."/>
            <person name="Ueno K."/>
            <person name="Yamada L."/>
            <person name="Matsumoto J."/>
            <person name="Wasserscheid J."/>
            <person name="Dewar K."/>
            <person name="Wiley G.B."/>
            <person name="Macmil S.L."/>
            <person name="Roe B.A."/>
            <person name="Zeller R.W."/>
            <person name="Hastings K.E."/>
            <person name="Lemaire P."/>
            <person name="Lindquist E."/>
            <person name="Endo T."/>
            <person name="Hotta K."/>
            <person name="Inaba K."/>
        </authorList>
    </citation>
    <scope>NUCLEOTIDE SEQUENCE [LARGE SCALE GENOMIC DNA]</scope>
    <source>
        <strain evidence="2">wild type</strain>
    </source>
</reference>
<evidence type="ECO:0000313" key="3">
    <source>
        <dbReference type="Proteomes" id="UP000008144"/>
    </source>
</evidence>